<sequence length="883" mass="101689">MSFYEGIGSSRHKDHQNQSDTFLSRVFGLHSIYNNLPENYNYYGHEIEQLEESRPAETGPVPLSDSENAEQPPLAEPLLQSESDSDLSSDSEDESQQSPFLAPRSSVNASKTDQHAHVKWGTDVNRYGKDSEEASGSKGRFTSSGRLFSRGPQEELLPMYNVNDAALQHRREPRAEPTPSFHTQYQKKNLNRVSIPPRERALYLWANIVNMDEFLIDIYYYYRGKGFGNIIAGRCVDIFILVFILSFTTFLKWGIDYDLFFNRWSSHSEVSITLSDLVIKGFFWSRVPFSVKVLLFGFFCYIVLRIVQLYFDYRYKLQELRNFYAQLLNIHSEQELSTISWSSIVESLMSLKDYNSLTSTTPNLPPHYVNDLSSKVRLNAHDIANRIMRKENYMIALINKDVLDLAIPMPSFLGNIFSSKAVLTRTLEWNLKLCINNFIFNDSGQIKQAILKEGSRNSLSQELSARFKMAALINLFLCPFIVIYFVLLYFFRYFNEYKSNPSSLVGLRQYTPWAEWKLREFNELPHFFMKRLQLSIGPASTYINQFPSSFLVVNGMTLVNFVSGAITAVLVIMGLLFDDEEHNFWSFELSQNRTSLFYISIFGTLWAITANSLNNSTVSNSAESLNQGATFFYDPEASLRYVSQFTHYLPSSWNGRLHSVEVKTEFCELYSLKIIIILNEILSLILTPFVLWFKVSSNSSAIIDFFRDYSIHVDGLGYVCYFAMFNFEEKDKNMMHNMNKKKQRRHESRVKKESRDKAKHSDSEVSSDDMSDPDLNSYYQDDKMIKSYMYFLESYGNGDPKKTRQPQRAQQLNSSRYPRAAPSPKEGPSSSLHMSKGQWNGSALDSVYESNYALGETSTHSEPQSRKGVLGMINQFSKQQAGR</sequence>
<evidence type="ECO:0000256" key="5">
    <source>
        <dbReference type="ARBA" id="ARBA00006185"/>
    </source>
</evidence>
<evidence type="ECO:0000256" key="7">
    <source>
        <dbReference type="ARBA" id="ARBA00022448"/>
    </source>
</evidence>
<evidence type="ECO:0000256" key="14">
    <source>
        <dbReference type="ARBA" id="ARBA00023136"/>
    </source>
</evidence>
<keyword evidence="15" id="KW-0968">Cytoplasmic vesicle</keyword>
<comment type="subcellular location">
    <subcellularLocation>
        <location evidence="1">Cytoplasmic vesicle membrane</location>
        <topology evidence="1">Multi-pass membrane protein</topology>
    </subcellularLocation>
    <subcellularLocation>
        <location evidence="2">Endoplasmic reticulum membrane</location>
        <topology evidence="2">Multi-pass membrane protein</topology>
    </subcellularLocation>
    <subcellularLocation>
        <location evidence="4">Golgi apparatus membrane</location>
        <topology evidence="4">Multi-pass membrane protein</topology>
    </subcellularLocation>
    <subcellularLocation>
        <location evidence="3 20">Preautophagosomal structure membrane</location>
        <topology evidence="3 20">Multi-pass membrane protein</topology>
    </subcellularLocation>
</comment>
<evidence type="ECO:0000256" key="6">
    <source>
        <dbReference type="ARBA" id="ARBA00018074"/>
    </source>
</evidence>
<feature type="compositionally biased region" description="Polar residues" evidence="21">
    <location>
        <begin position="806"/>
        <end position="816"/>
    </location>
</feature>
<evidence type="ECO:0000256" key="16">
    <source>
        <dbReference type="ARBA" id="ARBA00024479"/>
    </source>
</evidence>
<feature type="transmembrane region" description="Helical" evidence="20">
    <location>
        <begin position="469"/>
        <end position="491"/>
    </location>
</feature>
<comment type="catalytic activity">
    <reaction evidence="16">
        <text>a 1,2-diacyl-sn-glycero-3-phospho-L-serine(in) = a 1,2-diacyl-sn-glycero-3-phospho-L-serine(out)</text>
        <dbReference type="Rhea" id="RHEA:38663"/>
        <dbReference type="ChEBI" id="CHEBI:57262"/>
    </reaction>
</comment>
<evidence type="ECO:0000256" key="1">
    <source>
        <dbReference type="ARBA" id="ARBA00004439"/>
    </source>
</evidence>
<evidence type="ECO:0000256" key="10">
    <source>
        <dbReference type="ARBA" id="ARBA00022989"/>
    </source>
</evidence>
<feature type="compositionally biased region" description="Basic residues" evidence="21">
    <location>
        <begin position="738"/>
        <end position="749"/>
    </location>
</feature>
<dbReference type="Pfam" id="PF04109">
    <property type="entry name" value="ATG9"/>
    <property type="match status" value="1"/>
</dbReference>
<gene>
    <name evidence="22" type="ORF">CA3LBN_004549</name>
</gene>
<evidence type="ECO:0000313" key="22">
    <source>
        <dbReference type="EMBL" id="QWU90188.1"/>
    </source>
</evidence>
<keyword evidence="8" id="KW-0597">Phosphoprotein</keyword>
<name>A0ABX8ICC1_9ASCO</name>
<feature type="region of interest" description="Disordered" evidence="21">
    <location>
        <begin position="51"/>
        <end position="148"/>
    </location>
</feature>
<dbReference type="Proteomes" id="UP000825434">
    <property type="component" value="Chromosome 7"/>
</dbReference>
<dbReference type="EMBL" id="CP076667">
    <property type="protein sequence ID" value="QWU90188.1"/>
    <property type="molecule type" value="Genomic_DNA"/>
</dbReference>
<comment type="catalytic activity">
    <reaction evidence="18">
        <text>a 1,2-diacyl-sn-glycero-3-phospho-(1D-myo-inositol-3-phosphate)(in) = a 1,2-diacyl-sn-glycero-3-phospho-(1D-myo-inositol-3-phosphate)(out)</text>
        <dbReference type="Rhea" id="RHEA:67920"/>
        <dbReference type="ChEBI" id="CHEBI:58088"/>
    </reaction>
</comment>
<keyword evidence="10 20" id="KW-1133">Transmembrane helix</keyword>
<dbReference type="InterPro" id="IPR007241">
    <property type="entry name" value="Autophagy-rel_prot_9"/>
</dbReference>
<keyword evidence="14 20" id="KW-0472">Membrane</keyword>
<evidence type="ECO:0000256" key="11">
    <source>
        <dbReference type="ARBA" id="ARBA00023006"/>
    </source>
</evidence>
<proteinExistence type="inferred from homology"/>
<feature type="transmembrane region" description="Helical" evidence="20">
    <location>
        <begin position="293"/>
        <end position="311"/>
    </location>
</feature>
<evidence type="ECO:0000256" key="13">
    <source>
        <dbReference type="ARBA" id="ARBA00023055"/>
    </source>
</evidence>
<feature type="transmembrane region" description="Helical" evidence="20">
    <location>
        <begin position="234"/>
        <end position="255"/>
    </location>
</feature>
<evidence type="ECO:0000256" key="12">
    <source>
        <dbReference type="ARBA" id="ARBA00023034"/>
    </source>
</evidence>
<feature type="region of interest" description="Disordered" evidence="21">
    <location>
        <begin position="738"/>
        <end position="776"/>
    </location>
</feature>
<evidence type="ECO:0000256" key="4">
    <source>
        <dbReference type="ARBA" id="ARBA00004653"/>
    </source>
</evidence>
<organism evidence="22 23">
    <name type="scientific">Candidozyma haemuli</name>
    <dbReference type="NCBI Taxonomy" id="45357"/>
    <lineage>
        <taxon>Eukaryota</taxon>
        <taxon>Fungi</taxon>
        <taxon>Dikarya</taxon>
        <taxon>Ascomycota</taxon>
        <taxon>Saccharomycotina</taxon>
        <taxon>Pichiomycetes</taxon>
        <taxon>Metschnikowiaceae</taxon>
        <taxon>Candidozyma</taxon>
    </lineage>
</organism>
<evidence type="ECO:0000256" key="3">
    <source>
        <dbReference type="ARBA" id="ARBA00004511"/>
    </source>
</evidence>
<evidence type="ECO:0000256" key="18">
    <source>
        <dbReference type="ARBA" id="ARBA00024621"/>
    </source>
</evidence>
<feature type="compositionally biased region" description="Polar residues" evidence="21">
    <location>
        <begin position="828"/>
        <end position="838"/>
    </location>
</feature>
<keyword evidence="13 20" id="KW-0445">Lipid transport</keyword>
<evidence type="ECO:0000256" key="9">
    <source>
        <dbReference type="ARBA" id="ARBA00022692"/>
    </source>
</evidence>
<evidence type="ECO:0000256" key="8">
    <source>
        <dbReference type="ARBA" id="ARBA00022553"/>
    </source>
</evidence>
<protein>
    <recommendedName>
        <fullName evidence="6 20">Autophagy-related protein 9</fullName>
    </recommendedName>
</protein>
<feature type="region of interest" description="Disordered" evidence="21">
    <location>
        <begin position="796"/>
        <end position="838"/>
    </location>
</feature>
<keyword evidence="12" id="KW-0333">Golgi apparatus</keyword>
<reference evidence="22 23" key="1">
    <citation type="submission" date="2021-06" db="EMBL/GenBank/DDBJ databases">
        <title>Candida outbreak in Lebanon.</title>
        <authorList>
            <person name="Finianos M."/>
        </authorList>
    </citation>
    <scope>NUCLEOTIDE SEQUENCE [LARGE SCALE GENOMIC DNA]</scope>
    <source>
        <strain evidence="22">CA3LBN</strain>
    </source>
</reference>
<evidence type="ECO:0000256" key="20">
    <source>
        <dbReference type="RuleBase" id="RU364027"/>
    </source>
</evidence>
<feature type="compositionally biased region" description="Acidic residues" evidence="21">
    <location>
        <begin position="83"/>
        <end position="95"/>
    </location>
</feature>
<evidence type="ECO:0000313" key="23">
    <source>
        <dbReference type="Proteomes" id="UP000825434"/>
    </source>
</evidence>
<evidence type="ECO:0000256" key="15">
    <source>
        <dbReference type="ARBA" id="ARBA00023329"/>
    </source>
</evidence>
<accession>A0ABX8ICC1</accession>
<keyword evidence="7 20" id="KW-0813">Transport</keyword>
<dbReference type="PANTHER" id="PTHR13038:SF10">
    <property type="entry name" value="AUTOPHAGY-RELATED PROTEIN 9"/>
    <property type="match status" value="1"/>
</dbReference>
<evidence type="ECO:0000256" key="17">
    <source>
        <dbReference type="ARBA" id="ARBA00024615"/>
    </source>
</evidence>
<feature type="region of interest" description="Disordered" evidence="21">
    <location>
        <begin position="854"/>
        <end position="883"/>
    </location>
</feature>
<evidence type="ECO:0000256" key="19">
    <source>
        <dbReference type="ARBA" id="ARBA00024631"/>
    </source>
</evidence>
<comment type="catalytic activity">
    <reaction evidence="17">
        <text>a 1,2-diacyl-sn-glycero-3-phosphoethanolamine(in) = a 1,2-diacyl-sn-glycero-3-phosphoethanolamine(out)</text>
        <dbReference type="Rhea" id="RHEA:38895"/>
        <dbReference type="ChEBI" id="CHEBI:64612"/>
    </reaction>
</comment>
<feature type="transmembrane region" description="Helical" evidence="20">
    <location>
        <begin position="550"/>
        <end position="576"/>
    </location>
</feature>
<feature type="compositionally biased region" description="Basic and acidic residues" evidence="21">
    <location>
        <begin position="750"/>
        <end position="763"/>
    </location>
</feature>
<feature type="compositionally biased region" description="Polar residues" evidence="21">
    <location>
        <begin position="874"/>
        <end position="883"/>
    </location>
</feature>
<keyword evidence="23" id="KW-1185">Reference proteome</keyword>
<feature type="transmembrane region" description="Helical" evidence="20">
    <location>
        <begin position="670"/>
        <end position="693"/>
    </location>
</feature>
<keyword evidence="9 20" id="KW-0812">Transmembrane</keyword>
<evidence type="ECO:0000256" key="2">
    <source>
        <dbReference type="ARBA" id="ARBA00004477"/>
    </source>
</evidence>
<comment type="function">
    <text evidence="20">Phospholipid scramblase involved in autophagy. Cycles between the preautophagosomal structure/phagophore assembly site (PAS) and the cytoplasmic vesicle pool and supplies membrane for the growing autophagosome. Lipid scramblase activity plays a key role in preautophagosomal structure/phagophore assembly by distributing the phospholipids that arrive through ATG2 from the cytoplasmic to the luminal leaflet of the bilayer, thereby driving autophagosomal membrane expansion.</text>
</comment>
<comment type="catalytic activity">
    <reaction evidence="19">
        <text>a 1,2-diacyl-sn-glycero-3-phosphocholine(in) = a 1,2-diacyl-sn-glycero-3-phosphocholine(out)</text>
        <dbReference type="Rhea" id="RHEA:38571"/>
        <dbReference type="ChEBI" id="CHEBI:57643"/>
    </reaction>
</comment>
<dbReference type="PANTHER" id="PTHR13038">
    <property type="entry name" value="APG9 AUTOPHAGY 9"/>
    <property type="match status" value="1"/>
</dbReference>
<evidence type="ECO:0000256" key="21">
    <source>
        <dbReference type="SAM" id="MobiDB-lite"/>
    </source>
</evidence>
<comment type="similarity">
    <text evidence="5 20">Belongs to the ATG9 family.</text>
</comment>
<keyword evidence="11 20" id="KW-0072">Autophagy</keyword>